<dbReference type="Proteomes" id="UP001229862">
    <property type="component" value="Chromosome"/>
</dbReference>
<dbReference type="RefSeq" id="WP_308872254.1">
    <property type="nucleotide sequence ID" value="NZ_CP133217.1"/>
</dbReference>
<gene>
    <name evidence="1" type="ORF">RCG00_06260</name>
</gene>
<dbReference type="EMBL" id="CP133217">
    <property type="protein sequence ID" value="WML87968.1"/>
    <property type="molecule type" value="Genomic_DNA"/>
</dbReference>
<name>A0AA51QY71_9GAMM</name>
<accession>A0AA51QY71</accession>
<reference evidence="1" key="1">
    <citation type="submission" date="2023-08" db="EMBL/GenBank/DDBJ databases">
        <title>New molecular markers tilS and rpoB for phylogenetic and monitoring studies of the genus Thiothrix biodiversity.</title>
        <authorList>
            <person name="Ravin N.V."/>
            <person name="Smolyakov D."/>
            <person name="Markov N.D."/>
            <person name="Beletsky A.V."/>
            <person name="Mardanov A.V."/>
            <person name="Rudenko T.S."/>
            <person name="Grabovich M.Y."/>
        </authorList>
    </citation>
    <scope>NUCLEOTIDE SEQUENCE</scope>
    <source>
        <strain evidence="1">DNT52</strain>
    </source>
</reference>
<protein>
    <submittedName>
        <fullName evidence="1">Uncharacterized protein</fullName>
    </submittedName>
</protein>
<proteinExistence type="predicted"/>
<evidence type="ECO:0000313" key="1">
    <source>
        <dbReference type="EMBL" id="WML87968.1"/>
    </source>
</evidence>
<sequence>MRATKKSIFAEGELAMPHDNFLLYQTPDGQTRLEVRLQDETVWLSLTDMSNLFHRDLLVISRNIRVMFAELTER</sequence>
<organism evidence="1">
    <name type="scientific">Thiothrix subterranea</name>
    <dbReference type="NCBI Taxonomy" id="2735563"/>
    <lineage>
        <taxon>Bacteria</taxon>
        <taxon>Pseudomonadati</taxon>
        <taxon>Pseudomonadota</taxon>
        <taxon>Gammaproteobacteria</taxon>
        <taxon>Thiotrichales</taxon>
        <taxon>Thiotrichaceae</taxon>
        <taxon>Thiothrix</taxon>
    </lineage>
</organism>
<dbReference type="AlphaFoldDB" id="A0AA51QY71"/>